<name>A0AAV6FCJ1_9TELE</name>
<comment type="caution">
    <text evidence="1">The sequence shown here is derived from an EMBL/GenBank/DDBJ whole genome shotgun (WGS) entry which is preliminary data.</text>
</comment>
<accession>A0AAV6FCJ1</accession>
<organism evidence="1 2">
    <name type="scientific">Alosa alosa</name>
    <name type="common">allis shad</name>
    <dbReference type="NCBI Taxonomy" id="278164"/>
    <lineage>
        <taxon>Eukaryota</taxon>
        <taxon>Metazoa</taxon>
        <taxon>Chordata</taxon>
        <taxon>Craniata</taxon>
        <taxon>Vertebrata</taxon>
        <taxon>Euteleostomi</taxon>
        <taxon>Actinopterygii</taxon>
        <taxon>Neopterygii</taxon>
        <taxon>Teleostei</taxon>
        <taxon>Clupei</taxon>
        <taxon>Clupeiformes</taxon>
        <taxon>Clupeoidei</taxon>
        <taxon>Clupeidae</taxon>
        <taxon>Alosa</taxon>
    </lineage>
</organism>
<dbReference type="Proteomes" id="UP000823561">
    <property type="component" value="Unassembled WGS sequence"/>
</dbReference>
<sequence>MEAPSSTLPLTPHEILQNSPPLSVLAIKPGVCSHPHHRLTTHTVCASYQSDITCVLLSLTYIGCGFHIQKLKLTRAIELNFAVL</sequence>
<evidence type="ECO:0000313" key="1">
    <source>
        <dbReference type="EMBL" id="KAG5260508.1"/>
    </source>
</evidence>
<evidence type="ECO:0000313" key="2">
    <source>
        <dbReference type="Proteomes" id="UP000823561"/>
    </source>
</evidence>
<dbReference type="EMBL" id="JADWDJ010000439">
    <property type="protein sequence ID" value="KAG5260508.1"/>
    <property type="molecule type" value="Genomic_DNA"/>
</dbReference>
<dbReference type="AlphaFoldDB" id="A0AAV6FCJ1"/>
<gene>
    <name evidence="1" type="ORF">AALO_G00308590</name>
</gene>
<proteinExistence type="predicted"/>
<reference evidence="1" key="1">
    <citation type="submission" date="2020-10" db="EMBL/GenBank/DDBJ databases">
        <title>Chromosome-scale genome assembly of the Allis shad, Alosa alosa.</title>
        <authorList>
            <person name="Margot Z."/>
            <person name="Christophe K."/>
            <person name="Cabau C."/>
            <person name="Louis A."/>
            <person name="Berthelot C."/>
            <person name="Parey E."/>
            <person name="Roest Crollius H."/>
            <person name="Montfort J."/>
            <person name="Robinson-Rechavi M."/>
            <person name="Bucao C."/>
            <person name="Bouchez O."/>
            <person name="Gislard M."/>
            <person name="Lluch J."/>
            <person name="Milhes M."/>
            <person name="Lampietro C."/>
            <person name="Lopez Roques C."/>
            <person name="Donnadieu C."/>
            <person name="Braasch I."/>
            <person name="Desvignes T."/>
            <person name="Postlethwait J."/>
            <person name="Bobe J."/>
            <person name="Guiguen Y."/>
        </authorList>
    </citation>
    <scope>NUCLEOTIDE SEQUENCE</scope>
    <source>
        <strain evidence="1">M-15738</strain>
        <tissue evidence="1">Blood</tissue>
    </source>
</reference>
<protein>
    <submittedName>
        <fullName evidence="1">Uncharacterized protein</fullName>
    </submittedName>
</protein>
<keyword evidence="2" id="KW-1185">Reference proteome</keyword>